<dbReference type="AlphaFoldDB" id="A0A914CV50"/>
<keyword evidence="1" id="KW-1185">Reference proteome</keyword>
<organism evidence="1 2">
    <name type="scientific">Acrobeloides nanus</name>
    <dbReference type="NCBI Taxonomy" id="290746"/>
    <lineage>
        <taxon>Eukaryota</taxon>
        <taxon>Metazoa</taxon>
        <taxon>Ecdysozoa</taxon>
        <taxon>Nematoda</taxon>
        <taxon>Chromadorea</taxon>
        <taxon>Rhabditida</taxon>
        <taxon>Tylenchina</taxon>
        <taxon>Cephalobomorpha</taxon>
        <taxon>Cephaloboidea</taxon>
        <taxon>Cephalobidae</taxon>
        <taxon>Acrobeloides</taxon>
    </lineage>
</organism>
<reference evidence="2" key="1">
    <citation type="submission" date="2022-11" db="UniProtKB">
        <authorList>
            <consortium name="WormBaseParasite"/>
        </authorList>
    </citation>
    <scope>IDENTIFICATION</scope>
</reference>
<evidence type="ECO:0000313" key="1">
    <source>
        <dbReference type="Proteomes" id="UP000887540"/>
    </source>
</evidence>
<proteinExistence type="predicted"/>
<dbReference type="Proteomes" id="UP000887540">
    <property type="component" value="Unplaced"/>
</dbReference>
<sequence length="263" mass="27989">MTIANFGADGLKCYECKNDECNKNSNTKNCSSQEVCQISWTSNGTLQRGCGNGSLNFSSIENTYYFRCNDTDLCNNKTICVAVLQNSTLSQNSTCGSQNLTSSLNATGLGSGATWNMGQASNSSSNTSIPTGSIANLTTTSLSNGNNGSSIKSSGNVSDFSLLTNITPKTLNSTAIKLYTLCYSCDSNEHNNCTQLSGQDYSTQCPTGNICTTKWSVTGNIRRACSQNLTSVNAMSTDNQGNFEIRCDQGDLCNIAGLKCFKI</sequence>
<protein>
    <submittedName>
        <fullName evidence="2">Sodefrin-like factor</fullName>
    </submittedName>
</protein>
<accession>A0A914CV50</accession>
<dbReference type="WBParaSite" id="ACRNAN_scaffold141.g17812.t1">
    <property type="protein sequence ID" value="ACRNAN_scaffold141.g17812.t1"/>
    <property type="gene ID" value="ACRNAN_scaffold141.g17812"/>
</dbReference>
<name>A0A914CV50_9BILA</name>
<evidence type="ECO:0000313" key="2">
    <source>
        <dbReference type="WBParaSite" id="ACRNAN_scaffold141.g17812.t1"/>
    </source>
</evidence>